<sequence length="106" mass="11741">MVIIMKPQFSLIFFCCFILASLFFFFPHGVVSQTGLVPVPLPSYVPRTVSPKEVEIRDPRYIPRHDSPKGPVSHAIEKLESRSQARVPPSHSGPAPGTMRSPSSQP</sequence>
<protein>
    <recommendedName>
        <fullName evidence="4">Transmembrane protein</fullName>
    </recommendedName>
</protein>
<reference evidence="2 3" key="1">
    <citation type="journal article" date="2024" name="G3 (Bethesda)">
        <title>Genome assembly of Hibiscus sabdariffa L. provides insights into metabolisms of medicinal natural products.</title>
        <authorList>
            <person name="Kim T."/>
        </authorList>
    </citation>
    <scope>NUCLEOTIDE SEQUENCE [LARGE SCALE GENOMIC DNA]</scope>
    <source>
        <strain evidence="2">TK-2024</strain>
        <tissue evidence="2">Old leaves</tissue>
    </source>
</reference>
<evidence type="ECO:0000313" key="3">
    <source>
        <dbReference type="Proteomes" id="UP001472677"/>
    </source>
</evidence>
<proteinExistence type="predicted"/>
<feature type="region of interest" description="Disordered" evidence="1">
    <location>
        <begin position="56"/>
        <end position="106"/>
    </location>
</feature>
<accession>A0ABR2CSL8</accession>
<dbReference type="Proteomes" id="UP001472677">
    <property type="component" value="Unassembled WGS sequence"/>
</dbReference>
<keyword evidence="3" id="KW-1185">Reference proteome</keyword>
<organism evidence="2 3">
    <name type="scientific">Hibiscus sabdariffa</name>
    <name type="common">roselle</name>
    <dbReference type="NCBI Taxonomy" id="183260"/>
    <lineage>
        <taxon>Eukaryota</taxon>
        <taxon>Viridiplantae</taxon>
        <taxon>Streptophyta</taxon>
        <taxon>Embryophyta</taxon>
        <taxon>Tracheophyta</taxon>
        <taxon>Spermatophyta</taxon>
        <taxon>Magnoliopsida</taxon>
        <taxon>eudicotyledons</taxon>
        <taxon>Gunneridae</taxon>
        <taxon>Pentapetalae</taxon>
        <taxon>rosids</taxon>
        <taxon>malvids</taxon>
        <taxon>Malvales</taxon>
        <taxon>Malvaceae</taxon>
        <taxon>Malvoideae</taxon>
        <taxon>Hibiscus</taxon>
    </lineage>
</organism>
<gene>
    <name evidence="2" type="ORF">V6N12_056470</name>
</gene>
<evidence type="ECO:0000256" key="1">
    <source>
        <dbReference type="SAM" id="MobiDB-lite"/>
    </source>
</evidence>
<evidence type="ECO:0008006" key="4">
    <source>
        <dbReference type="Google" id="ProtNLM"/>
    </source>
</evidence>
<feature type="compositionally biased region" description="Basic and acidic residues" evidence="1">
    <location>
        <begin position="56"/>
        <end position="68"/>
    </location>
</feature>
<dbReference type="EMBL" id="JBBPBM010000045">
    <property type="protein sequence ID" value="KAK8522775.1"/>
    <property type="molecule type" value="Genomic_DNA"/>
</dbReference>
<comment type="caution">
    <text evidence="2">The sequence shown here is derived from an EMBL/GenBank/DDBJ whole genome shotgun (WGS) entry which is preliminary data.</text>
</comment>
<name>A0ABR2CSL8_9ROSI</name>
<evidence type="ECO:0000313" key="2">
    <source>
        <dbReference type="EMBL" id="KAK8522775.1"/>
    </source>
</evidence>